<sequence length="210" mass="23478">MTKPDKELKSALELLAGVVLIIIQTFINTKFMPQLMNFIILSILTTILLVYLNKEGYANIKDLFKWENLKYVLLIYILSKAAAYAVNGMVEIMGITPIAEDYFLENQLRTLTGVKLGLALFDICFIIPIIVNFVFRHVALKNIGNMKKSAIPITAVVIVLLNGISGIPEMLIIFAINIIPLIVYYKTERIDICIAATMLNNIVASILILS</sequence>
<evidence type="ECO:0000259" key="2">
    <source>
        <dbReference type="Pfam" id="PF02517"/>
    </source>
</evidence>
<feature type="transmembrane region" description="Helical" evidence="1">
    <location>
        <begin position="156"/>
        <end position="183"/>
    </location>
</feature>
<dbReference type="InterPro" id="IPR003675">
    <property type="entry name" value="Rce1/LyrA-like_dom"/>
</dbReference>
<keyword evidence="1" id="KW-1133">Transmembrane helix</keyword>
<reference evidence="3 4" key="2">
    <citation type="submission" date="2008-10" db="EMBL/GenBank/DDBJ databases">
        <title>Draft genome sequence of Clostridium hiranonis (DSM 13275).</title>
        <authorList>
            <person name="Sudarsanam P."/>
            <person name="Ley R."/>
            <person name="Guruge J."/>
            <person name="Turnbaugh P.J."/>
            <person name="Mahowald M."/>
            <person name="Liep D."/>
            <person name="Gordon J."/>
        </authorList>
    </citation>
    <scope>NUCLEOTIDE SEQUENCE [LARGE SCALE GENOMIC DNA]</scope>
    <source>
        <strain evidence="3 4">DSM 13275</strain>
    </source>
</reference>
<comment type="caution">
    <text evidence="3">The sequence shown here is derived from an EMBL/GenBank/DDBJ whole genome shotgun (WGS) entry which is preliminary data.</text>
</comment>
<dbReference type="Proteomes" id="UP000003178">
    <property type="component" value="Unassembled WGS sequence"/>
</dbReference>
<feature type="transmembrane region" description="Helical" evidence="1">
    <location>
        <begin position="35"/>
        <end position="52"/>
    </location>
</feature>
<protein>
    <recommendedName>
        <fullName evidence="2">CAAX prenyl protease 2/Lysostaphin resistance protein A-like domain-containing protein</fullName>
    </recommendedName>
</protein>
<dbReference type="Pfam" id="PF02517">
    <property type="entry name" value="Rce1-like"/>
    <property type="match status" value="1"/>
</dbReference>
<dbReference type="HOGENOM" id="CLU_1308331_0_0_9"/>
<proteinExistence type="predicted"/>
<feature type="transmembrane region" description="Helical" evidence="1">
    <location>
        <begin position="116"/>
        <end position="135"/>
    </location>
</feature>
<gene>
    <name evidence="3" type="ORF">CLOHIR_01080</name>
</gene>
<feature type="domain" description="CAAX prenyl protease 2/Lysostaphin resistance protein A-like" evidence="2">
    <location>
        <begin position="118"/>
        <end position="203"/>
    </location>
</feature>
<feature type="transmembrane region" description="Helical" evidence="1">
    <location>
        <begin position="73"/>
        <end position="96"/>
    </location>
</feature>
<evidence type="ECO:0000256" key="1">
    <source>
        <dbReference type="SAM" id="Phobius"/>
    </source>
</evidence>
<feature type="transmembrane region" description="Helical" evidence="1">
    <location>
        <begin position="189"/>
        <end position="209"/>
    </location>
</feature>
<name>B6FYX6_PEPHT</name>
<dbReference type="GO" id="GO:0004175">
    <property type="term" value="F:endopeptidase activity"/>
    <property type="evidence" value="ECO:0007669"/>
    <property type="project" value="UniProtKB-ARBA"/>
</dbReference>
<reference evidence="3 4" key="1">
    <citation type="submission" date="2008-09" db="EMBL/GenBank/DDBJ databases">
        <authorList>
            <person name="Fulton L."/>
            <person name="Clifton S."/>
            <person name="Fulton B."/>
            <person name="Xu J."/>
            <person name="Minx P."/>
            <person name="Pepin K.H."/>
            <person name="Johnson M."/>
            <person name="Thiruvilangam P."/>
            <person name="Bhonagiri V."/>
            <person name="Nash W.E."/>
            <person name="Mardis E.R."/>
            <person name="Wilson R.K."/>
        </authorList>
    </citation>
    <scope>NUCLEOTIDE SEQUENCE [LARGE SCALE GENOMIC DNA]</scope>
    <source>
        <strain evidence="3 4">DSM 13275</strain>
    </source>
</reference>
<evidence type="ECO:0000313" key="3">
    <source>
        <dbReference type="EMBL" id="EEA85267.1"/>
    </source>
</evidence>
<dbReference type="RefSeq" id="WP_006439997.1">
    <property type="nucleotide sequence ID" value="NZ_DS995356.1"/>
</dbReference>
<evidence type="ECO:0000313" key="4">
    <source>
        <dbReference type="Proteomes" id="UP000003178"/>
    </source>
</evidence>
<dbReference type="AlphaFoldDB" id="B6FYX6"/>
<accession>B6FYX6</accession>
<dbReference type="STRING" id="500633.CLOHIR_01080"/>
<organism evidence="3 4">
    <name type="scientific">Peptacetobacter hiranonis (strain DSM 13275 / JCM 10541 / KCTC 15199 / TO-931)</name>
    <name type="common">Clostridium hiranonis</name>
    <dbReference type="NCBI Taxonomy" id="500633"/>
    <lineage>
        <taxon>Bacteria</taxon>
        <taxon>Bacillati</taxon>
        <taxon>Bacillota</taxon>
        <taxon>Clostridia</taxon>
        <taxon>Peptostreptococcales</taxon>
        <taxon>Peptostreptococcaceae</taxon>
        <taxon>Peptacetobacter</taxon>
    </lineage>
</organism>
<feature type="transmembrane region" description="Helical" evidence="1">
    <location>
        <begin position="12"/>
        <end position="29"/>
    </location>
</feature>
<keyword evidence="1" id="KW-0812">Transmembrane</keyword>
<dbReference type="EMBL" id="ABWP01000046">
    <property type="protein sequence ID" value="EEA85267.1"/>
    <property type="molecule type" value="Genomic_DNA"/>
</dbReference>
<keyword evidence="4" id="KW-1185">Reference proteome</keyword>
<keyword evidence="1" id="KW-0472">Membrane</keyword>
<dbReference type="GO" id="GO:0080120">
    <property type="term" value="P:CAAX-box protein maturation"/>
    <property type="evidence" value="ECO:0007669"/>
    <property type="project" value="UniProtKB-ARBA"/>
</dbReference>